<organism evidence="2 3">
    <name type="scientific">Helicobacter mastomyrinus</name>
    <dbReference type="NCBI Taxonomy" id="287948"/>
    <lineage>
        <taxon>Bacteria</taxon>
        <taxon>Pseudomonadati</taxon>
        <taxon>Campylobacterota</taxon>
        <taxon>Epsilonproteobacteria</taxon>
        <taxon>Campylobacterales</taxon>
        <taxon>Helicobacteraceae</taxon>
        <taxon>Helicobacter</taxon>
    </lineage>
</organism>
<dbReference type="EMBL" id="CP145316">
    <property type="protein sequence ID" value="XAM17116.1"/>
    <property type="molecule type" value="Genomic_DNA"/>
</dbReference>
<keyword evidence="3" id="KW-1185">Reference proteome</keyword>
<dbReference type="Proteomes" id="UP001434737">
    <property type="component" value="Chromosome"/>
</dbReference>
<evidence type="ECO:0000313" key="2">
    <source>
        <dbReference type="EMBL" id="XAM17116.1"/>
    </source>
</evidence>
<keyword evidence="1" id="KW-0812">Transmembrane</keyword>
<accession>A0ABZ3F1W4</accession>
<feature type="transmembrane region" description="Helical" evidence="1">
    <location>
        <begin position="301"/>
        <end position="323"/>
    </location>
</feature>
<evidence type="ECO:0000256" key="1">
    <source>
        <dbReference type="SAM" id="Phobius"/>
    </source>
</evidence>
<keyword evidence="1" id="KW-0472">Membrane</keyword>
<protein>
    <submittedName>
        <fullName evidence="2">Uncharacterized protein</fullName>
    </submittedName>
</protein>
<sequence length="345" mass="40491">MSDKKFVIAYISIISILVLIVTGILYYLSRIFEHNSFEAIIQRQIINNSLYGTALNENVFAYKLELIKQSKPKVIALGSSRVLQLREEFFNTSFISAGNAMNTLNEGQYFLEKMLKFHQPELILLGLDIWWFHPHFPNNVKAPYHSITGTNINYAKLIDIIKLIYKQNFFQFSYIIDNHFIRNPYTRLDSLGLNAMHKSRGFLKDGSYIYGEIFESYPTQDARFQDTLERINQGTRKFEYASAIDDSRLTNLLNIMNTLHKHNIKVIIFFPPVAPSIYAAMKEKEMEYQYVNELFFTLQRLKINFLTTTILLFCTMIIVNLLMGSMEVIYFMQEYCAIWQKRAKR</sequence>
<gene>
    <name evidence="2" type="ORF">V3I05_05325</name>
</gene>
<reference evidence="2 3" key="1">
    <citation type="submission" date="2024-02" db="EMBL/GenBank/DDBJ databases">
        <title>Genome and pathogenicity analysis of Helicobacter mastomyrinus isolated from mice.</title>
        <authorList>
            <person name="Zhu L."/>
        </authorList>
    </citation>
    <scope>NUCLEOTIDE SEQUENCE [LARGE SCALE GENOMIC DNA]</scope>
    <source>
        <strain evidence="2 3">Hm-17</strain>
    </source>
</reference>
<feature type="transmembrane region" description="Helical" evidence="1">
    <location>
        <begin position="6"/>
        <end position="28"/>
    </location>
</feature>
<evidence type="ECO:0000313" key="3">
    <source>
        <dbReference type="Proteomes" id="UP001434737"/>
    </source>
</evidence>
<name>A0ABZ3F1W4_9HELI</name>
<keyword evidence="1" id="KW-1133">Transmembrane helix</keyword>
<proteinExistence type="predicted"/>
<dbReference type="RefSeq" id="WP_343352882.1">
    <property type="nucleotide sequence ID" value="NZ_CP145316.1"/>
</dbReference>